<accession>A0AAV0QH13</accession>
<keyword evidence="2" id="KW-1185">Reference proteome</keyword>
<dbReference type="AlphaFoldDB" id="A0AAV0QH13"/>
<evidence type="ECO:0000313" key="2">
    <source>
        <dbReference type="Proteomes" id="UP001154282"/>
    </source>
</evidence>
<comment type="caution">
    <text evidence="1">The sequence shown here is derived from an EMBL/GenBank/DDBJ whole genome shotgun (WGS) entry which is preliminary data.</text>
</comment>
<gene>
    <name evidence="1" type="ORF">LITE_LOCUS42870</name>
</gene>
<proteinExistence type="predicted"/>
<name>A0AAV0QH13_9ROSI</name>
<dbReference type="Proteomes" id="UP001154282">
    <property type="component" value="Unassembled WGS sequence"/>
</dbReference>
<dbReference type="EMBL" id="CAMGYJ010000009">
    <property type="protein sequence ID" value="CAI0543564.1"/>
    <property type="molecule type" value="Genomic_DNA"/>
</dbReference>
<evidence type="ECO:0000313" key="1">
    <source>
        <dbReference type="EMBL" id="CAI0543564.1"/>
    </source>
</evidence>
<dbReference type="InterPro" id="IPR036400">
    <property type="entry name" value="Cyt_B5-like_heme/steroid_sf"/>
</dbReference>
<protein>
    <submittedName>
        <fullName evidence="1">Uncharacterized protein</fullName>
    </submittedName>
</protein>
<dbReference type="Gene3D" id="3.10.120.10">
    <property type="entry name" value="Cytochrome b5-like heme/steroid binding domain"/>
    <property type="match status" value="1"/>
</dbReference>
<sequence length="72" mass="8166">MVIAVAVLILGVLLGALFLIPRNSAVAEKNRTNAADRKKVYGVYSKAEIALHDKRTDCWIIVKNRVWYFSQF</sequence>
<dbReference type="SUPFAM" id="SSF55856">
    <property type="entry name" value="Cytochrome b5-like heme/steroid binding domain"/>
    <property type="match status" value="1"/>
</dbReference>
<organism evidence="1 2">
    <name type="scientific">Linum tenue</name>
    <dbReference type="NCBI Taxonomy" id="586396"/>
    <lineage>
        <taxon>Eukaryota</taxon>
        <taxon>Viridiplantae</taxon>
        <taxon>Streptophyta</taxon>
        <taxon>Embryophyta</taxon>
        <taxon>Tracheophyta</taxon>
        <taxon>Spermatophyta</taxon>
        <taxon>Magnoliopsida</taxon>
        <taxon>eudicotyledons</taxon>
        <taxon>Gunneridae</taxon>
        <taxon>Pentapetalae</taxon>
        <taxon>rosids</taxon>
        <taxon>fabids</taxon>
        <taxon>Malpighiales</taxon>
        <taxon>Linaceae</taxon>
        <taxon>Linum</taxon>
    </lineage>
</organism>
<reference evidence="1" key="1">
    <citation type="submission" date="2022-08" db="EMBL/GenBank/DDBJ databases">
        <authorList>
            <person name="Gutierrez-Valencia J."/>
        </authorList>
    </citation>
    <scope>NUCLEOTIDE SEQUENCE</scope>
</reference>